<comment type="caution">
    <text evidence="1">The sequence shown here is derived from an EMBL/GenBank/DDBJ whole genome shotgun (WGS) entry which is preliminary data.</text>
</comment>
<dbReference type="EMBL" id="JYDJ01000253">
    <property type="protein sequence ID" value="KRX38834.1"/>
    <property type="molecule type" value="Genomic_DNA"/>
</dbReference>
<protein>
    <submittedName>
        <fullName evidence="1">Uncharacterized protein</fullName>
    </submittedName>
</protein>
<organism evidence="1 2">
    <name type="scientific">Trichinella murrelli</name>
    <dbReference type="NCBI Taxonomy" id="144512"/>
    <lineage>
        <taxon>Eukaryota</taxon>
        <taxon>Metazoa</taxon>
        <taxon>Ecdysozoa</taxon>
        <taxon>Nematoda</taxon>
        <taxon>Enoplea</taxon>
        <taxon>Dorylaimia</taxon>
        <taxon>Trichinellida</taxon>
        <taxon>Trichinellidae</taxon>
        <taxon>Trichinella</taxon>
    </lineage>
</organism>
<name>A0A0V0TIJ2_9BILA</name>
<dbReference type="AlphaFoldDB" id="A0A0V0TIJ2"/>
<feature type="non-terminal residue" evidence="1">
    <location>
        <position position="32"/>
    </location>
</feature>
<sequence>LPKAGQKIQDEERVQSFVQLLIWKYHIVLLQR</sequence>
<evidence type="ECO:0000313" key="1">
    <source>
        <dbReference type="EMBL" id="KRX38834.1"/>
    </source>
</evidence>
<accession>A0A0V0TIJ2</accession>
<dbReference type="Proteomes" id="UP000055048">
    <property type="component" value="Unassembled WGS sequence"/>
</dbReference>
<gene>
    <name evidence="1" type="ORF">T05_13639</name>
</gene>
<reference evidence="1 2" key="1">
    <citation type="submission" date="2015-01" db="EMBL/GenBank/DDBJ databases">
        <title>Evolution of Trichinella species and genotypes.</title>
        <authorList>
            <person name="Korhonen P.K."/>
            <person name="Edoardo P."/>
            <person name="Giuseppe L.R."/>
            <person name="Gasser R.B."/>
        </authorList>
    </citation>
    <scope>NUCLEOTIDE SEQUENCE [LARGE SCALE GENOMIC DNA]</scope>
    <source>
        <strain evidence="1">ISS417</strain>
    </source>
</reference>
<feature type="non-terminal residue" evidence="1">
    <location>
        <position position="1"/>
    </location>
</feature>
<proteinExistence type="predicted"/>
<keyword evidence="2" id="KW-1185">Reference proteome</keyword>
<evidence type="ECO:0000313" key="2">
    <source>
        <dbReference type="Proteomes" id="UP000055048"/>
    </source>
</evidence>